<comment type="caution">
    <text evidence="2">The sequence shown here is derived from an EMBL/GenBank/DDBJ whole genome shotgun (WGS) entry which is preliminary data.</text>
</comment>
<evidence type="ECO:0008006" key="4">
    <source>
        <dbReference type="Google" id="ProtNLM"/>
    </source>
</evidence>
<organism evidence="2 3">
    <name type="scientific">Enterocloster hominis</name>
    <name type="common">ex Hitch et al. 2024</name>
    <dbReference type="NCBI Taxonomy" id="1917870"/>
    <lineage>
        <taxon>Bacteria</taxon>
        <taxon>Bacillati</taxon>
        <taxon>Bacillota</taxon>
        <taxon>Clostridia</taxon>
        <taxon>Lachnospirales</taxon>
        <taxon>Lachnospiraceae</taxon>
        <taxon>Enterocloster</taxon>
    </lineage>
</organism>
<keyword evidence="3" id="KW-1185">Reference proteome</keyword>
<sequence>MLQIIYYILEMLLALMIVYYSQATGELLTGKKNIPWGSMVLSLTWGLPHIFTKNVSVGMFSLIFGVALGGLYLLSGRNGKVALLYMCIAFIL</sequence>
<keyword evidence="1" id="KW-0472">Membrane</keyword>
<evidence type="ECO:0000313" key="2">
    <source>
        <dbReference type="EMBL" id="MEQ2423598.1"/>
    </source>
</evidence>
<reference evidence="2 3" key="1">
    <citation type="submission" date="2024-03" db="EMBL/GenBank/DDBJ databases">
        <title>Human intestinal bacterial collection.</title>
        <authorList>
            <person name="Pauvert C."/>
            <person name="Hitch T.C.A."/>
            <person name="Clavel T."/>
        </authorList>
    </citation>
    <scope>NUCLEOTIDE SEQUENCE [LARGE SCALE GENOMIC DNA]</scope>
    <source>
        <strain evidence="2 3">CLA-SR-H021</strain>
    </source>
</reference>
<name>A0ABV1CZN5_9FIRM</name>
<keyword evidence="1" id="KW-0812">Transmembrane</keyword>
<dbReference type="RefSeq" id="WP_157045633.1">
    <property type="nucleotide sequence ID" value="NZ_JAJFDX010000013.1"/>
</dbReference>
<dbReference type="Proteomes" id="UP001454086">
    <property type="component" value="Unassembled WGS sequence"/>
</dbReference>
<protein>
    <recommendedName>
        <fullName evidence="4">Prepilin type IV endopeptidase peptidase domain-containing protein</fullName>
    </recommendedName>
</protein>
<accession>A0ABV1CZN5</accession>
<keyword evidence="1" id="KW-1133">Transmembrane helix</keyword>
<evidence type="ECO:0000313" key="3">
    <source>
        <dbReference type="Proteomes" id="UP001454086"/>
    </source>
</evidence>
<feature type="transmembrane region" description="Helical" evidence="1">
    <location>
        <begin position="6"/>
        <end position="22"/>
    </location>
</feature>
<feature type="transmembrane region" description="Helical" evidence="1">
    <location>
        <begin position="34"/>
        <end position="51"/>
    </location>
</feature>
<dbReference type="EMBL" id="JBBMFM010000003">
    <property type="protein sequence ID" value="MEQ2423598.1"/>
    <property type="molecule type" value="Genomic_DNA"/>
</dbReference>
<proteinExistence type="predicted"/>
<evidence type="ECO:0000256" key="1">
    <source>
        <dbReference type="SAM" id="Phobius"/>
    </source>
</evidence>
<gene>
    <name evidence="2" type="ORF">WMQ36_01300</name>
</gene>
<feature type="transmembrane region" description="Helical" evidence="1">
    <location>
        <begin position="57"/>
        <end position="74"/>
    </location>
</feature>